<evidence type="ECO:0000313" key="5">
    <source>
        <dbReference type="EMBL" id="CCO23164.1"/>
    </source>
</evidence>
<dbReference type="InterPro" id="IPR006675">
    <property type="entry name" value="HDIG_dom"/>
</dbReference>
<reference evidence="5 6" key="1">
    <citation type="submission" date="2012-10" db="EMBL/GenBank/DDBJ databases">
        <authorList>
            <person name="Genoscope - CEA"/>
        </authorList>
    </citation>
    <scope>NUCLEOTIDE SEQUENCE [LARGE SCALE GENOMIC DNA]</scope>
    <source>
        <strain evidence="6">AM13 / DSM 14728</strain>
    </source>
</reference>
<evidence type="ECO:0000259" key="4">
    <source>
        <dbReference type="PROSITE" id="PS51832"/>
    </source>
</evidence>
<dbReference type="RefSeq" id="WP_015335769.1">
    <property type="nucleotide sequence ID" value="NC_020055.1"/>
</dbReference>
<dbReference type="SUPFAM" id="SSF109604">
    <property type="entry name" value="HD-domain/PDEase-like"/>
    <property type="match status" value="1"/>
</dbReference>
<dbReference type="Gene3D" id="1.10.3210.10">
    <property type="entry name" value="Hypothetical protein af1432"/>
    <property type="match status" value="1"/>
</dbReference>
<dbReference type="InterPro" id="IPR037522">
    <property type="entry name" value="HD_GYP_dom"/>
</dbReference>
<dbReference type="PROSITE" id="PS51832">
    <property type="entry name" value="HD_GYP"/>
    <property type="match status" value="1"/>
</dbReference>
<dbReference type="CDD" id="cd17534">
    <property type="entry name" value="REC_DC-like"/>
    <property type="match status" value="1"/>
</dbReference>
<dbReference type="OrthoDB" id="9769359at2"/>
<dbReference type="NCBIfam" id="TIGR00229">
    <property type="entry name" value="sensory_box"/>
    <property type="match status" value="1"/>
</dbReference>
<evidence type="ECO:0000256" key="1">
    <source>
        <dbReference type="PROSITE-ProRule" id="PRU00169"/>
    </source>
</evidence>
<dbReference type="SMART" id="SM00448">
    <property type="entry name" value="REC"/>
    <property type="match status" value="1"/>
</dbReference>
<dbReference type="NCBIfam" id="TIGR00277">
    <property type="entry name" value="HDIG"/>
    <property type="match status" value="1"/>
</dbReference>
<dbReference type="InterPro" id="IPR003607">
    <property type="entry name" value="HD/PDEase_dom"/>
</dbReference>
<gene>
    <name evidence="5" type="ORF">DESAM_20877</name>
</gene>
<dbReference type="InterPro" id="IPR035965">
    <property type="entry name" value="PAS-like_dom_sf"/>
</dbReference>
<dbReference type="SUPFAM" id="SSF55785">
    <property type="entry name" value="PYP-like sensor domain (PAS domain)"/>
    <property type="match status" value="1"/>
</dbReference>
<dbReference type="Pfam" id="PF00072">
    <property type="entry name" value="Response_reg"/>
    <property type="match status" value="1"/>
</dbReference>
<dbReference type="EMBL" id="FO203522">
    <property type="protein sequence ID" value="CCO23164.1"/>
    <property type="molecule type" value="Genomic_DNA"/>
</dbReference>
<dbReference type="GO" id="GO:0000160">
    <property type="term" value="P:phosphorelay signal transduction system"/>
    <property type="evidence" value="ECO:0007669"/>
    <property type="project" value="InterPro"/>
</dbReference>
<feature type="domain" description="Response regulatory" evidence="2">
    <location>
        <begin position="16"/>
        <end position="131"/>
    </location>
</feature>
<dbReference type="PATRIC" id="fig|1121451.3.peg.1147"/>
<dbReference type="KEGG" id="dhy:DESAM_20877"/>
<dbReference type="SUPFAM" id="SSF52172">
    <property type="entry name" value="CheY-like"/>
    <property type="match status" value="1"/>
</dbReference>
<accession>L0R8S7</accession>
<dbReference type="PROSITE" id="PS50112">
    <property type="entry name" value="PAS"/>
    <property type="match status" value="1"/>
</dbReference>
<dbReference type="PROSITE" id="PS50110">
    <property type="entry name" value="RESPONSE_REGULATORY"/>
    <property type="match status" value="1"/>
</dbReference>
<feature type="domain" description="HD-GYP" evidence="4">
    <location>
        <begin position="271"/>
        <end position="466"/>
    </location>
</feature>
<dbReference type="InterPro" id="IPR000014">
    <property type="entry name" value="PAS"/>
</dbReference>
<evidence type="ECO:0000313" key="6">
    <source>
        <dbReference type="Proteomes" id="UP000010808"/>
    </source>
</evidence>
<dbReference type="eggNOG" id="COG0745">
    <property type="taxonomic scope" value="Bacteria"/>
</dbReference>
<feature type="domain" description="PAS" evidence="3">
    <location>
        <begin position="143"/>
        <end position="191"/>
    </location>
</feature>
<dbReference type="Proteomes" id="UP000010808">
    <property type="component" value="Chromosome"/>
</dbReference>
<feature type="modified residue" description="4-aspartylphosphate" evidence="1">
    <location>
        <position position="66"/>
    </location>
</feature>
<proteinExistence type="predicted"/>
<dbReference type="InterPro" id="IPR001789">
    <property type="entry name" value="Sig_transdc_resp-reg_receiver"/>
</dbReference>
<dbReference type="CDD" id="cd00077">
    <property type="entry name" value="HDc"/>
    <property type="match status" value="1"/>
</dbReference>
<sequence length="468" mass="51954">MIPHNSDSNAADPASRILIVEDEAIVALDIKGRLNALGYTVIGIAPSGEKALKLATEHIPDLILMDIMLEGAMDGIDTAAAITAEYSVPIVYLTAYADTETLKRAKITQPFGYIIKPFEDRELNLTIEMALYKHKAECALNENRRWLTTTFNSIGDAVITTDKYGKIKSVNTAATHLMGTTIESLYGHDFIDKINIVTPQTFKPIKLFDDYKSGSIIDDAVLKTKRRITPVSVNVSSIEDKNNSIGTVIVLRDISQLKNSEVALKNSLKQLRRTFEETVVSLTSMSEKRDPYTSGHQQRVAELACRIAMKMNMSIEEINSIRIAGILHDIGKISIPAEILSKPTRLTDLEMELMKTHSEAGYEILKGISFPWPVAKMVLQHHERIDGTGYPKGLIGDSILLEARIIAVADVVEAMSSHRPYRPALGLPRAMDEIIRGRGTSYDELIVDACTQVIENDKFSFESRQDHI</sequence>
<dbReference type="PANTHER" id="PTHR45228">
    <property type="entry name" value="CYCLIC DI-GMP PHOSPHODIESTERASE TM_0186-RELATED"/>
    <property type="match status" value="1"/>
</dbReference>
<dbReference type="InterPro" id="IPR052020">
    <property type="entry name" value="Cyclic_di-GMP/3'3'-cGAMP_PDE"/>
</dbReference>
<dbReference type="AlphaFoldDB" id="L0R8S7"/>
<dbReference type="eggNOG" id="COG2206">
    <property type="taxonomic scope" value="Bacteria"/>
</dbReference>
<keyword evidence="6" id="KW-1185">Reference proteome</keyword>
<dbReference type="InterPro" id="IPR011006">
    <property type="entry name" value="CheY-like_superfamily"/>
</dbReference>
<dbReference type="Pfam" id="PF13487">
    <property type="entry name" value="HD_5"/>
    <property type="match status" value="1"/>
</dbReference>
<keyword evidence="1" id="KW-0597">Phosphoprotein</keyword>
<dbReference type="HOGENOM" id="CLU_000445_92_10_7"/>
<protein>
    <submittedName>
        <fullName evidence="5">Putative PAS/PAC sensor protein</fullName>
    </submittedName>
</protein>
<dbReference type="STRING" id="1121451.DESAM_20877"/>
<dbReference type="Gene3D" id="3.40.50.2300">
    <property type="match status" value="1"/>
</dbReference>
<dbReference type="Gene3D" id="3.30.450.20">
    <property type="entry name" value="PAS domain"/>
    <property type="match status" value="1"/>
</dbReference>
<name>L0R8S7_9BACT</name>
<evidence type="ECO:0000259" key="3">
    <source>
        <dbReference type="PROSITE" id="PS50112"/>
    </source>
</evidence>
<evidence type="ECO:0000259" key="2">
    <source>
        <dbReference type="PROSITE" id="PS50110"/>
    </source>
</evidence>
<organism evidence="5 6">
    <name type="scientific">Maridesulfovibrio hydrothermalis AM13 = DSM 14728</name>
    <dbReference type="NCBI Taxonomy" id="1121451"/>
    <lineage>
        <taxon>Bacteria</taxon>
        <taxon>Pseudomonadati</taxon>
        <taxon>Thermodesulfobacteriota</taxon>
        <taxon>Desulfovibrionia</taxon>
        <taxon>Desulfovibrionales</taxon>
        <taxon>Desulfovibrionaceae</taxon>
        <taxon>Maridesulfovibrio</taxon>
    </lineage>
</organism>
<dbReference type="SMART" id="SM00471">
    <property type="entry name" value="HDc"/>
    <property type="match status" value="1"/>
</dbReference>